<gene>
    <name evidence="2" type="ORF">J437_LFUL003166</name>
</gene>
<reference evidence="2" key="1">
    <citation type="submission" date="2013-04" db="EMBL/GenBank/DDBJ databases">
        <authorList>
            <person name="Qu J."/>
            <person name="Murali S.C."/>
            <person name="Bandaranaike D."/>
            <person name="Bellair M."/>
            <person name="Blankenburg K."/>
            <person name="Chao H."/>
            <person name="Dinh H."/>
            <person name="Doddapaneni H."/>
            <person name="Downs B."/>
            <person name="Dugan-Rocha S."/>
            <person name="Elkadiri S."/>
            <person name="Gnanaolivu R.D."/>
            <person name="Hernandez B."/>
            <person name="Javaid M."/>
            <person name="Jayaseelan J.C."/>
            <person name="Lee S."/>
            <person name="Li M."/>
            <person name="Ming W."/>
            <person name="Munidasa M."/>
            <person name="Muniz J."/>
            <person name="Nguyen L."/>
            <person name="Ongeri F."/>
            <person name="Osuji N."/>
            <person name="Pu L.-L."/>
            <person name="Puazo M."/>
            <person name="Qu C."/>
            <person name="Quiroz J."/>
            <person name="Raj R."/>
            <person name="Weissenberger G."/>
            <person name="Xin Y."/>
            <person name="Zou X."/>
            <person name="Han Y."/>
            <person name="Richards S."/>
            <person name="Worley K."/>
            <person name="Muzny D."/>
            <person name="Gibbs R."/>
        </authorList>
    </citation>
    <scope>NUCLEOTIDE SEQUENCE</scope>
    <source>
        <strain evidence="2">Sampled in the wild</strain>
    </source>
</reference>
<feature type="compositionally biased region" description="Polar residues" evidence="1">
    <location>
        <begin position="98"/>
        <end position="117"/>
    </location>
</feature>
<name>A0A8K0KSK5_LADFU</name>
<protein>
    <submittedName>
        <fullName evidence="2">Uncharacterized protein</fullName>
    </submittedName>
</protein>
<feature type="compositionally biased region" description="Polar residues" evidence="1">
    <location>
        <begin position="169"/>
        <end position="186"/>
    </location>
</feature>
<sequence length="186" mass="20182">MPCFHSFNLCMFPFRILASRISELESRLESLQGGSVVAFPSRHLLEGYTGSEVDREVGQLLARAVMNSESSDHEGWGNENACNGLENYTLNERKSKELSTSTADVSQQSSLPTSPGSSCGGAEMVNGSNIEVQMEYGRTRKNSDDAETGDLPPQLQVLVSRALEEMKSENVSVTQEPSKGTKSSSP</sequence>
<accession>A0A8K0KSK5</accession>
<evidence type="ECO:0000313" key="3">
    <source>
        <dbReference type="Proteomes" id="UP000792457"/>
    </source>
</evidence>
<dbReference type="AlphaFoldDB" id="A0A8K0KSK5"/>
<comment type="caution">
    <text evidence="2">The sequence shown here is derived from an EMBL/GenBank/DDBJ whole genome shotgun (WGS) entry which is preliminary data.</text>
</comment>
<evidence type="ECO:0000313" key="2">
    <source>
        <dbReference type="EMBL" id="KAG8240452.1"/>
    </source>
</evidence>
<evidence type="ECO:0000256" key="1">
    <source>
        <dbReference type="SAM" id="MobiDB-lite"/>
    </source>
</evidence>
<keyword evidence="3" id="KW-1185">Reference proteome</keyword>
<dbReference type="EMBL" id="KZ312452">
    <property type="protein sequence ID" value="KAG8240452.1"/>
    <property type="molecule type" value="Genomic_DNA"/>
</dbReference>
<feature type="region of interest" description="Disordered" evidence="1">
    <location>
        <begin position="94"/>
        <end position="186"/>
    </location>
</feature>
<proteinExistence type="predicted"/>
<dbReference type="Proteomes" id="UP000792457">
    <property type="component" value="Unassembled WGS sequence"/>
</dbReference>
<organism evidence="2 3">
    <name type="scientific">Ladona fulva</name>
    <name type="common">Scarce chaser dragonfly</name>
    <name type="synonym">Libellula fulva</name>
    <dbReference type="NCBI Taxonomy" id="123851"/>
    <lineage>
        <taxon>Eukaryota</taxon>
        <taxon>Metazoa</taxon>
        <taxon>Ecdysozoa</taxon>
        <taxon>Arthropoda</taxon>
        <taxon>Hexapoda</taxon>
        <taxon>Insecta</taxon>
        <taxon>Pterygota</taxon>
        <taxon>Palaeoptera</taxon>
        <taxon>Odonata</taxon>
        <taxon>Epiprocta</taxon>
        <taxon>Anisoptera</taxon>
        <taxon>Libelluloidea</taxon>
        <taxon>Libellulidae</taxon>
        <taxon>Ladona</taxon>
    </lineage>
</organism>
<reference evidence="2" key="2">
    <citation type="submission" date="2017-10" db="EMBL/GenBank/DDBJ databases">
        <title>Ladona fulva Genome sequencing and assembly.</title>
        <authorList>
            <person name="Murali S."/>
            <person name="Richards S."/>
            <person name="Bandaranaike D."/>
            <person name="Bellair M."/>
            <person name="Blankenburg K."/>
            <person name="Chao H."/>
            <person name="Dinh H."/>
            <person name="Doddapaneni H."/>
            <person name="Dugan-Rocha S."/>
            <person name="Elkadiri S."/>
            <person name="Gnanaolivu R."/>
            <person name="Hernandez B."/>
            <person name="Skinner E."/>
            <person name="Javaid M."/>
            <person name="Lee S."/>
            <person name="Li M."/>
            <person name="Ming W."/>
            <person name="Munidasa M."/>
            <person name="Muniz J."/>
            <person name="Nguyen L."/>
            <person name="Hughes D."/>
            <person name="Osuji N."/>
            <person name="Pu L.-L."/>
            <person name="Puazo M."/>
            <person name="Qu C."/>
            <person name="Quiroz J."/>
            <person name="Raj R."/>
            <person name="Weissenberger G."/>
            <person name="Xin Y."/>
            <person name="Zou X."/>
            <person name="Han Y."/>
            <person name="Worley K."/>
            <person name="Muzny D."/>
            <person name="Gibbs R."/>
        </authorList>
    </citation>
    <scope>NUCLEOTIDE SEQUENCE</scope>
    <source>
        <strain evidence="2">Sampled in the wild</strain>
    </source>
</reference>